<reference evidence="1" key="1">
    <citation type="journal article" date="2014" name="Front. Microbiol.">
        <title>High frequency of phylogenetically diverse reductive dehalogenase-homologous genes in deep subseafloor sedimentary metagenomes.</title>
        <authorList>
            <person name="Kawai M."/>
            <person name="Futagami T."/>
            <person name="Toyoda A."/>
            <person name="Takaki Y."/>
            <person name="Nishi S."/>
            <person name="Hori S."/>
            <person name="Arai W."/>
            <person name="Tsubouchi T."/>
            <person name="Morono Y."/>
            <person name="Uchiyama I."/>
            <person name="Ito T."/>
            <person name="Fujiyama A."/>
            <person name="Inagaki F."/>
            <person name="Takami H."/>
        </authorList>
    </citation>
    <scope>NUCLEOTIDE SEQUENCE</scope>
    <source>
        <strain evidence="1">Expedition CK06-06</strain>
    </source>
</reference>
<organism evidence="1">
    <name type="scientific">marine sediment metagenome</name>
    <dbReference type="NCBI Taxonomy" id="412755"/>
    <lineage>
        <taxon>unclassified sequences</taxon>
        <taxon>metagenomes</taxon>
        <taxon>ecological metagenomes</taxon>
    </lineage>
</organism>
<evidence type="ECO:0000313" key="1">
    <source>
        <dbReference type="EMBL" id="GAI75990.1"/>
    </source>
</evidence>
<feature type="non-terminal residue" evidence="1">
    <location>
        <position position="1"/>
    </location>
</feature>
<feature type="non-terminal residue" evidence="1">
    <location>
        <position position="471"/>
    </location>
</feature>
<gene>
    <name evidence="1" type="ORF">S12H4_13540</name>
</gene>
<evidence type="ECO:0008006" key="2">
    <source>
        <dbReference type="Google" id="ProtNLM"/>
    </source>
</evidence>
<dbReference type="AlphaFoldDB" id="X1SKX5"/>
<sequence length="471" mass="50497">GWQCVSLEGHNAVLLSPDGIRRELDLRHDVETLRPNAAGDETNLTPSGAATNWECVDEAIPDEDTLVLTGSEILKRDLYNIANRSVGSGIINHITVYARCRYIIGVEGNFKVKVTIKSGTGAAAPDTVDEGDEETLIGSWKNHSHQWNTNPATSIAWTWDEIDNLQIGIGFRVLDAGIAQTCWCTQVYVEVDYTPSLSTNAATSINPASAILNGTLLDDLGEGWDVRFQWGRTEDYGNDTDWQDGGFTTGDTFSQLINTLEPGTLYHFRAQAKTLALGTVSGRDMAFWTLKPSVGKAYAFSRELHIKRATDVLDKASIAADAITTLADCKGLNLREVPSSLTLTVEATYAAAATQGIKIHVRTSLTDRAVGVHTGADGAAALTDAEAHFVADELVGLMIKNLTDGSSGAITANTETGVTATLVGGTNNDWDSGDAYVIEGAGYDTEDWDSFAPAFGAGSSIRQTEHYDVDP</sequence>
<proteinExistence type="predicted"/>
<accession>X1SKX5</accession>
<protein>
    <recommendedName>
        <fullName evidence="2">Fibronectin type-III domain-containing protein</fullName>
    </recommendedName>
</protein>
<name>X1SKX5_9ZZZZ</name>
<comment type="caution">
    <text evidence="1">The sequence shown here is derived from an EMBL/GenBank/DDBJ whole genome shotgun (WGS) entry which is preliminary data.</text>
</comment>
<dbReference type="EMBL" id="BARW01006448">
    <property type="protein sequence ID" value="GAI75990.1"/>
    <property type="molecule type" value="Genomic_DNA"/>
</dbReference>